<dbReference type="SUPFAM" id="SSF88659">
    <property type="entry name" value="Sigma3 and sigma4 domains of RNA polymerase sigma factors"/>
    <property type="match status" value="1"/>
</dbReference>
<dbReference type="GO" id="GO:0003677">
    <property type="term" value="F:DNA binding"/>
    <property type="evidence" value="ECO:0007669"/>
    <property type="project" value="UniProtKB-KW"/>
</dbReference>
<accession>A0A7Y9UNG7</accession>
<keyword evidence="9" id="KW-1185">Reference proteome</keyword>
<keyword evidence="4" id="KW-0238">DNA-binding</keyword>
<keyword evidence="3" id="KW-0731">Sigma factor</keyword>
<dbReference type="InterPro" id="IPR014284">
    <property type="entry name" value="RNA_pol_sigma-70_dom"/>
</dbReference>
<evidence type="ECO:0000256" key="4">
    <source>
        <dbReference type="ARBA" id="ARBA00023125"/>
    </source>
</evidence>
<dbReference type="EMBL" id="JACCAA010000001">
    <property type="protein sequence ID" value="NYG58543.1"/>
    <property type="molecule type" value="Genomic_DNA"/>
</dbReference>
<dbReference type="Pfam" id="PF04542">
    <property type="entry name" value="Sigma70_r2"/>
    <property type="match status" value="1"/>
</dbReference>
<protein>
    <submittedName>
        <fullName evidence="8">RNA polymerase sigma factor (Sigma-70 family)</fullName>
    </submittedName>
</protein>
<reference evidence="8 9" key="1">
    <citation type="submission" date="2020-07" db="EMBL/GenBank/DDBJ databases">
        <title>Sequencing the genomes of 1000 actinobacteria strains.</title>
        <authorList>
            <person name="Klenk H.-P."/>
        </authorList>
    </citation>
    <scope>NUCLEOTIDE SEQUENCE [LARGE SCALE GENOMIC DNA]</scope>
    <source>
        <strain evidence="8 9">DSM 23819</strain>
    </source>
</reference>
<feature type="region of interest" description="Disordered" evidence="6">
    <location>
        <begin position="1"/>
        <end position="64"/>
    </location>
</feature>
<evidence type="ECO:0000256" key="1">
    <source>
        <dbReference type="ARBA" id="ARBA00010641"/>
    </source>
</evidence>
<comment type="similarity">
    <text evidence="1">Belongs to the sigma-70 factor family. ECF subfamily.</text>
</comment>
<dbReference type="Gene3D" id="1.10.10.10">
    <property type="entry name" value="Winged helix-like DNA-binding domain superfamily/Winged helix DNA-binding domain"/>
    <property type="match status" value="1"/>
</dbReference>
<dbReference type="InterPro" id="IPR013325">
    <property type="entry name" value="RNA_pol_sigma_r2"/>
</dbReference>
<dbReference type="NCBIfam" id="TIGR02937">
    <property type="entry name" value="sigma70-ECF"/>
    <property type="match status" value="1"/>
</dbReference>
<feature type="domain" description="RNA polymerase sigma-70 region 2" evidence="7">
    <location>
        <begin position="99"/>
        <end position="166"/>
    </location>
</feature>
<dbReference type="InterPro" id="IPR013324">
    <property type="entry name" value="RNA_pol_sigma_r3/r4-like"/>
</dbReference>
<gene>
    <name evidence="8" type="ORF">BJ980_001466</name>
</gene>
<sequence length="252" mass="27569">MNAAPNASASILRARSHGSQSSPGIGTRTAGGSTVIKRGPAPLQGHQVRAPEPPRQLPPSQDNVVPIGLHARSRMLAAPTDAELLARCRQADSDAWDLLVSRYERLIYSVAMRNGVTPEDAADITQTTFVALIDSLDRIQDETRLASWLMTVARRQAWRLRSSSRRTIVSDSVPDRVEDPIADWALQTAVHDALGQLGGTCRDLLLALFFDPEEPSYAEIARRFGRSIGGIGPLRGRCLERLRNLMSEGEDQ</sequence>
<dbReference type="PANTHER" id="PTHR43133">
    <property type="entry name" value="RNA POLYMERASE ECF-TYPE SIGMA FACTO"/>
    <property type="match status" value="1"/>
</dbReference>
<evidence type="ECO:0000256" key="6">
    <source>
        <dbReference type="SAM" id="MobiDB-lite"/>
    </source>
</evidence>
<dbReference type="SUPFAM" id="SSF88946">
    <property type="entry name" value="Sigma2 domain of RNA polymerase sigma factors"/>
    <property type="match status" value="1"/>
</dbReference>
<proteinExistence type="inferred from homology"/>
<evidence type="ECO:0000256" key="3">
    <source>
        <dbReference type="ARBA" id="ARBA00023082"/>
    </source>
</evidence>
<keyword evidence="2" id="KW-0805">Transcription regulation</keyword>
<organism evidence="8 9">
    <name type="scientific">Nocardioides daedukensis</name>
    <dbReference type="NCBI Taxonomy" id="634462"/>
    <lineage>
        <taxon>Bacteria</taxon>
        <taxon>Bacillati</taxon>
        <taxon>Actinomycetota</taxon>
        <taxon>Actinomycetes</taxon>
        <taxon>Propionibacteriales</taxon>
        <taxon>Nocardioidaceae</taxon>
        <taxon>Nocardioides</taxon>
    </lineage>
</organism>
<evidence type="ECO:0000313" key="8">
    <source>
        <dbReference type="EMBL" id="NYG58543.1"/>
    </source>
</evidence>
<dbReference type="RefSeq" id="WP_179501695.1">
    <property type="nucleotide sequence ID" value="NZ_JACCAA010000001.1"/>
</dbReference>
<evidence type="ECO:0000256" key="2">
    <source>
        <dbReference type="ARBA" id="ARBA00023015"/>
    </source>
</evidence>
<comment type="caution">
    <text evidence="8">The sequence shown here is derived from an EMBL/GenBank/DDBJ whole genome shotgun (WGS) entry which is preliminary data.</text>
</comment>
<dbReference type="Proteomes" id="UP000540656">
    <property type="component" value="Unassembled WGS sequence"/>
</dbReference>
<dbReference type="GO" id="GO:0006352">
    <property type="term" value="P:DNA-templated transcription initiation"/>
    <property type="evidence" value="ECO:0007669"/>
    <property type="project" value="InterPro"/>
</dbReference>
<dbReference type="InterPro" id="IPR036388">
    <property type="entry name" value="WH-like_DNA-bd_sf"/>
</dbReference>
<dbReference type="AlphaFoldDB" id="A0A7Y9UNG7"/>
<keyword evidence="5" id="KW-0804">Transcription</keyword>
<dbReference type="Gene3D" id="1.10.1740.10">
    <property type="match status" value="1"/>
</dbReference>
<evidence type="ECO:0000256" key="5">
    <source>
        <dbReference type="ARBA" id="ARBA00023163"/>
    </source>
</evidence>
<dbReference type="InterPro" id="IPR007627">
    <property type="entry name" value="RNA_pol_sigma70_r2"/>
</dbReference>
<dbReference type="GO" id="GO:0016987">
    <property type="term" value="F:sigma factor activity"/>
    <property type="evidence" value="ECO:0007669"/>
    <property type="project" value="UniProtKB-KW"/>
</dbReference>
<evidence type="ECO:0000259" key="7">
    <source>
        <dbReference type="Pfam" id="PF04542"/>
    </source>
</evidence>
<dbReference type="InterPro" id="IPR039425">
    <property type="entry name" value="RNA_pol_sigma-70-like"/>
</dbReference>
<evidence type="ECO:0000313" key="9">
    <source>
        <dbReference type="Proteomes" id="UP000540656"/>
    </source>
</evidence>
<name>A0A7Y9UNG7_9ACTN</name>
<dbReference type="PANTHER" id="PTHR43133:SF8">
    <property type="entry name" value="RNA POLYMERASE SIGMA FACTOR HI_1459-RELATED"/>
    <property type="match status" value="1"/>
</dbReference>